<gene>
    <name evidence="2" type="ORF">ACFQ35_17735</name>
</gene>
<dbReference type="Proteomes" id="UP001597263">
    <property type="component" value="Unassembled WGS sequence"/>
</dbReference>
<evidence type="ECO:0000256" key="1">
    <source>
        <dbReference type="SAM" id="MobiDB-lite"/>
    </source>
</evidence>
<accession>A0ABW3V7R8</accession>
<dbReference type="Pfam" id="PF11836">
    <property type="entry name" value="Phage_TAC_11"/>
    <property type="match status" value="1"/>
</dbReference>
<organism evidence="2 3">
    <name type="scientific">Pseudochrobactrum kiredjianiae</name>
    <dbReference type="NCBI Taxonomy" id="386305"/>
    <lineage>
        <taxon>Bacteria</taxon>
        <taxon>Pseudomonadati</taxon>
        <taxon>Pseudomonadota</taxon>
        <taxon>Alphaproteobacteria</taxon>
        <taxon>Hyphomicrobiales</taxon>
        <taxon>Brucellaceae</taxon>
        <taxon>Pseudochrobactrum</taxon>
    </lineage>
</organism>
<evidence type="ECO:0000313" key="3">
    <source>
        <dbReference type="Proteomes" id="UP001597263"/>
    </source>
</evidence>
<comment type="caution">
    <text evidence="2">The sequence shown here is derived from an EMBL/GenBank/DDBJ whole genome shotgun (WGS) entry which is preliminary data.</text>
</comment>
<evidence type="ECO:0000313" key="2">
    <source>
        <dbReference type="EMBL" id="MFD1228988.1"/>
    </source>
</evidence>
<dbReference type="InterPro" id="IPR021791">
    <property type="entry name" value="Phage_TAC_11"/>
</dbReference>
<reference evidence="3" key="1">
    <citation type="journal article" date="2019" name="Int. J. Syst. Evol. Microbiol.">
        <title>The Global Catalogue of Microorganisms (GCM) 10K type strain sequencing project: providing services to taxonomists for standard genome sequencing and annotation.</title>
        <authorList>
            <consortium name="The Broad Institute Genomics Platform"/>
            <consortium name="The Broad Institute Genome Sequencing Center for Infectious Disease"/>
            <person name="Wu L."/>
            <person name="Ma J."/>
        </authorList>
    </citation>
    <scope>NUCLEOTIDE SEQUENCE [LARGE SCALE GENOMIC DNA]</scope>
    <source>
        <strain evidence="3">CCUG 49584</strain>
    </source>
</reference>
<keyword evidence="3" id="KW-1185">Reference proteome</keyword>
<feature type="region of interest" description="Disordered" evidence="1">
    <location>
        <begin position="111"/>
        <end position="130"/>
    </location>
</feature>
<dbReference type="EMBL" id="JBHTMA010000040">
    <property type="protein sequence ID" value="MFD1228988.1"/>
    <property type="molecule type" value="Genomic_DNA"/>
</dbReference>
<protein>
    <submittedName>
        <fullName evidence="2">Gene transfer agent family protein</fullName>
    </submittedName>
</protein>
<proteinExistence type="predicted"/>
<sequence>MKVNARRGEVAAVLNDTDWILCLTLGALAGLEASYEAEDLSALIARFSTGSLKAEDMIRIVTAGLRGGGHDVAEDDVADMRIDGAAVGFARLVAQLLEVTFGVSTEKLENTAQSKNQKPQLNQCLSPGMR</sequence>
<name>A0ABW3V7R8_9HYPH</name>
<dbReference type="RefSeq" id="WP_289385942.1">
    <property type="nucleotide sequence ID" value="NZ_JAUCBM010000001.1"/>
</dbReference>